<organism evidence="2 3">
    <name type="scientific">Heliocybe sulcata</name>
    <dbReference type="NCBI Taxonomy" id="5364"/>
    <lineage>
        <taxon>Eukaryota</taxon>
        <taxon>Fungi</taxon>
        <taxon>Dikarya</taxon>
        <taxon>Basidiomycota</taxon>
        <taxon>Agaricomycotina</taxon>
        <taxon>Agaricomycetes</taxon>
        <taxon>Gloeophyllales</taxon>
        <taxon>Gloeophyllaceae</taxon>
        <taxon>Heliocybe</taxon>
    </lineage>
</organism>
<evidence type="ECO:0000313" key="2">
    <source>
        <dbReference type="EMBL" id="TFK54721.1"/>
    </source>
</evidence>
<dbReference type="Proteomes" id="UP000305948">
    <property type="component" value="Unassembled WGS sequence"/>
</dbReference>
<keyword evidence="1" id="KW-1133">Transmembrane helix</keyword>
<keyword evidence="1" id="KW-0812">Transmembrane</keyword>
<accession>A0A5C3NM64</accession>
<keyword evidence="1" id="KW-0472">Membrane</keyword>
<keyword evidence="3" id="KW-1185">Reference proteome</keyword>
<evidence type="ECO:0000256" key="1">
    <source>
        <dbReference type="SAM" id="Phobius"/>
    </source>
</evidence>
<reference evidence="2 3" key="1">
    <citation type="journal article" date="2019" name="Nat. Ecol. Evol.">
        <title>Megaphylogeny resolves global patterns of mushroom evolution.</title>
        <authorList>
            <person name="Varga T."/>
            <person name="Krizsan K."/>
            <person name="Foldi C."/>
            <person name="Dima B."/>
            <person name="Sanchez-Garcia M."/>
            <person name="Sanchez-Ramirez S."/>
            <person name="Szollosi G.J."/>
            <person name="Szarkandi J.G."/>
            <person name="Papp V."/>
            <person name="Albert L."/>
            <person name="Andreopoulos W."/>
            <person name="Angelini C."/>
            <person name="Antonin V."/>
            <person name="Barry K.W."/>
            <person name="Bougher N.L."/>
            <person name="Buchanan P."/>
            <person name="Buyck B."/>
            <person name="Bense V."/>
            <person name="Catcheside P."/>
            <person name="Chovatia M."/>
            <person name="Cooper J."/>
            <person name="Damon W."/>
            <person name="Desjardin D."/>
            <person name="Finy P."/>
            <person name="Geml J."/>
            <person name="Haridas S."/>
            <person name="Hughes K."/>
            <person name="Justo A."/>
            <person name="Karasinski D."/>
            <person name="Kautmanova I."/>
            <person name="Kiss B."/>
            <person name="Kocsube S."/>
            <person name="Kotiranta H."/>
            <person name="LaButti K.M."/>
            <person name="Lechner B.E."/>
            <person name="Liimatainen K."/>
            <person name="Lipzen A."/>
            <person name="Lukacs Z."/>
            <person name="Mihaltcheva S."/>
            <person name="Morgado L.N."/>
            <person name="Niskanen T."/>
            <person name="Noordeloos M.E."/>
            <person name="Ohm R.A."/>
            <person name="Ortiz-Santana B."/>
            <person name="Ovrebo C."/>
            <person name="Racz N."/>
            <person name="Riley R."/>
            <person name="Savchenko A."/>
            <person name="Shiryaev A."/>
            <person name="Soop K."/>
            <person name="Spirin V."/>
            <person name="Szebenyi C."/>
            <person name="Tomsovsky M."/>
            <person name="Tulloss R.E."/>
            <person name="Uehling J."/>
            <person name="Grigoriev I.V."/>
            <person name="Vagvolgyi C."/>
            <person name="Papp T."/>
            <person name="Martin F.M."/>
            <person name="Miettinen O."/>
            <person name="Hibbett D.S."/>
            <person name="Nagy L.G."/>
        </authorList>
    </citation>
    <scope>NUCLEOTIDE SEQUENCE [LARGE SCALE GENOMIC DNA]</scope>
    <source>
        <strain evidence="2 3">OMC1185</strain>
    </source>
</reference>
<feature type="transmembrane region" description="Helical" evidence="1">
    <location>
        <begin position="31"/>
        <end position="49"/>
    </location>
</feature>
<evidence type="ECO:0000313" key="3">
    <source>
        <dbReference type="Proteomes" id="UP000305948"/>
    </source>
</evidence>
<gene>
    <name evidence="2" type="ORF">OE88DRAFT_949540</name>
</gene>
<protein>
    <submittedName>
        <fullName evidence="2">Uncharacterized protein</fullName>
    </submittedName>
</protein>
<dbReference type="AlphaFoldDB" id="A0A5C3NM64"/>
<proteinExistence type="predicted"/>
<sequence length="100" mass="11559">MHSPYRPLCARVLSYMPSVHHRRPRSHHGRGLFLIRPLAYILPICSVAFCPWMQRSFLFSFLSGLETTIVAFNPLYNGLPRRSGILHLSIITAVSRLERR</sequence>
<dbReference type="EMBL" id="ML213505">
    <property type="protein sequence ID" value="TFK54721.1"/>
    <property type="molecule type" value="Genomic_DNA"/>
</dbReference>
<name>A0A5C3NM64_9AGAM</name>